<proteinExistence type="predicted"/>
<accession>A0ABN9X5B2</accession>
<feature type="signal peptide" evidence="1">
    <location>
        <begin position="1"/>
        <end position="21"/>
    </location>
</feature>
<evidence type="ECO:0000256" key="1">
    <source>
        <dbReference type="SAM" id="SignalP"/>
    </source>
</evidence>
<feature type="chain" id="PRO_5046726682" evidence="1">
    <location>
        <begin position="22"/>
        <end position="197"/>
    </location>
</feature>
<sequence length="197" mass="21320">MSRRALLVARAALCVAGAASARIDLEKDLRGNASSAASGARYKCGALHTATEACYPLATAGSWMSSAKAACSTACTKGFTCNCPVKGESCSSIMVSNPGLKFMGQSDYMSYYAVRVNMETREWEYLRASKPQWSADNMRRTTHFEWAKPSETGASYLESTELVITPSGEDFCQPGVAARYSDNLYRTVGKAERSPWG</sequence>
<keyword evidence="3" id="KW-1185">Reference proteome</keyword>
<dbReference type="EMBL" id="CAUYUJ010019921">
    <property type="protein sequence ID" value="CAK0894582.1"/>
    <property type="molecule type" value="Genomic_DNA"/>
</dbReference>
<dbReference type="Proteomes" id="UP001189429">
    <property type="component" value="Unassembled WGS sequence"/>
</dbReference>
<protein>
    <submittedName>
        <fullName evidence="2">Uncharacterized protein</fullName>
    </submittedName>
</protein>
<name>A0ABN9X5B2_9DINO</name>
<keyword evidence="1" id="KW-0732">Signal</keyword>
<reference evidence="2" key="1">
    <citation type="submission" date="2023-10" db="EMBL/GenBank/DDBJ databases">
        <authorList>
            <person name="Chen Y."/>
            <person name="Shah S."/>
            <person name="Dougan E. K."/>
            <person name="Thang M."/>
            <person name="Chan C."/>
        </authorList>
    </citation>
    <scope>NUCLEOTIDE SEQUENCE [LARGE SCALE GENOMIC DNA]</scope>
</reference>
<evidence type="ECO:0000313" key="2">
    <source>
        <dbReference type="EMBL" id="CAK0894582.1"/>
    </source>
</evidence>
<evidence type="ECO:0000313" key="3">
    <source>
        <dbReference type="Proteomes" id="UP001189429"/>
    </source>
</evidence>
<organism evidence="2 3">
    <name type="scientific">Prorocentrum cordatum</name>
    <dbReference type="NCBI Taxonomy" id="2364126"/>
    <lineage>
        <taxon>Eukaryota</taxon>
        <taxon>Sar</taxon>
        <taxon>Alveolata</taxon>
        <taxon>Dinophyceae</taxon>
        <taxon>Prorocentrales</taxon>
        <taxon>Prorocentraceae</taxon>
        <taxon>Prorocentrum</taxon>
    </lineage>
</organism>
<comment type="caution">
    <text evidence="2">The sequence shown here is derived from an EMBL/GenBank/DDBJ whole genome shotgun (WGS) entry which is preliminary data.</text>
</comment>
<gene>
    <name evidence="2" type="ORF">PCOR1329_LOCUS73599</name>
</gene>